<feature type="compositionally biased region" description="Low complexity" evidence="8">
    <location>
        <begin position="183"/>
        <end position="194"/>
    </location>
</feature>
<dbReference type="GO" id="GO:0046872">
    <property type="term" value="F:metal ion binding"/>
    <property type="evidence" value="ECO:0007669"/>
    <property type="project" value="UniProtKB-KW"/>
</dbReference>
<evidence type="ECO:0000256" key="1">
    <source>
        <dbReference type="ARBA" id="ARBA00022723"/>
    </source>
</evidence>
<protein>
    <recommendedName>
        <fullName evidence="7">Serine/threonine-protein phosphatase</fullName>
        <ecNumber evidence="7">3.1.3.16</ecNumber>
    </recommendedName>
</protein>
<evidence type="ECO:0000256" key="7">
    <source>
        <dbReference type="RuleBase" id="RU004273"/>
    </source>
</evidence>
<dbReference type="VEuPathDB" id="FungiDB:C5L36_0A02970"/>
<evidence type="ECO:0000313" key="11">
    <source>
        <dbReference type="Proteomes" id="UP000189274"/>
    </source>
</evidence>
<dbReference type="Gene3D" id="3.60.21.10">
    <property type="match status" value="1"/>
</dbReference>
<organism evidence="10 11">
    <name type="scientific">Pichia kudriavzevii</name>
    <name type="common">Yeast</name>
    <name type="synonym">Issatchenkia orientalis</name>
    <dbReference type="NCBI Taxonomy" id="4909"/>
    <lineage>
        <taxon>Eukaryota</taxon>
        <taxon>Fungi</taxon>
        <taxon>Dikarya</taxon>
        <taxon>Ascomycota</taxon>
        <taxon>Saccharomycotina</taxon>
        <taxon>Pichiomycetes</taxon>
        <taxon>Pichiales</taxon>
        <taxon>Pichiaceae</taxon>
        <taxon>Pichia</taxon>
    </lineage>
</organism>
<dbReference type="GO" id="GO:0005634">
    <property type="term" value="C:nucleus"/>
    <property type="evidence" value="ECO:0007669"/>
    <property type="project" value="TreeGrafter"/>
</dbReference>
<comment type="catalytic activity">
    <reaction evidence="5">
        <text>O-phospho-L-seryl-[protein] + H2O = L-seryl-[protein] + phosphate</text>
        <dbReference type="Rhea" id="RHEA:20629"/>
        <dbReference type="Rhea" id="RHEA-COMP:9863"/>
        <dbReference type="Rhea" id="RHEA-COMP:11604"/>
        <dbReference type="ChEBI" id="CHEBI:15377"/>
        <dbReference type="ChEBI" id="CHEBI:29999"/>
        <dbReference type="ChEBI" id="CHEBI:43474"/>
        <dbReference type="ChEBI" id="CHEBI:83421"/>
        <dbReference type="EC" id="3.1.3.16"/>
    </reaction>
</comment>
<evidence type="ECO:0000256" key="5">
    <source>
        <dbReference type="ARBA" id="ARBA00047761"/>
    </source>
</evidence>
<reference evidence="11" key="1">
    <citation type="journal article" date="2017" name="Genome Announc.">
        <title>Genome sequences of Cyberlindnera fabianii 65, Pichia kudriavzevii 129, and Saccharomyces cerevisiae 131 isolated from fermented masau fruits in Zimbabwe.</title>
        <authorList>
            <person name="van Rijswijck I.M.H."/>
            <person name="Derks M.F.L."/>
            <person name="Abee T."/>
            <person name="de Ridder D."/>
            <person name="Smid E.J."/>
        </authorList>
    </citation>
    <scope>NUCLEOTIDE SEQUENCE [LARGE SCALE GENOMIC DNA]</scope>
    <source>
        <strain evidence="11">129</strain>
    </source>
</reference>
<dbReference type="InterPro" id="IPR050341">
    <property type="entry name" value="PP1_catalytic_subunit"/>
</dbReference>
<evidence type="ECO:0000256" key="2">
    <source>
        <dbReference type="ARBA" id="ARBA00022801"/>
    </source>
</evidence>
<feature type="compositionally biased region" description="Basic residues" evidence="8">
    <location>
        <begin position="88"/>
        <end position="98"/>
    </location>
</feature>
<dbReference type="InterPro" id="IPR004843">
    <property type="entry name" value="Calcineurin-like_PHP"/>
</dbReference>
<evidence type="ECO:0000256" key="6">
    <source>
        <dbReference type="ARBA" id="ARBA00048336"/>
    </source>
</evidence>
<feature type="compositionally biased region" description="Polar residues" evidence="8">
    <location>
        <begin position="1"/>
        <end position="10"/>
    </location>
</feature>
<keyword evidence="4" id="KW-0464">Manganese</keyword>
<feature type="domain" description="Serine/threonine specific protein phosphatases" evidence="9">
    <location>
        <begin position="399"/>
        <end position="404"/>
    </location>
</feature>
<gene>
    <name evidence="10" type="ORF">BOH78_0755</name>
</gene>
<keyword evidence="2 7" id="KW-0378">Hydrolase</keyword>
<comment type="similarity">
    <text evidence="7">Belongs to the PPP phosphatase family.</text>
</comment>
<proteinExistence type="inferred from homology"/>
<dbReference type="PANTHER" id="PTHR11668">
    <property type="entry name" value="SERINE/THREONINE PROTEIN PHOSPHATASE"/>
    <property type="match status" value="1"/>
</dbReference>
<keyword evidence="1" id="KW-0479">Metal-binding</keyword>
<keyword evidence="3" id="KW-0904">Protein phosphatase</keyword>
<dbReference type="GO" id="GO:0004722">
    <property type="term" value="F:protein serine/threonine phosphatase activity"/>
    <property type="evidence" value="ECO:0007669"/>
    <property type="project" value="UniProtKB-EC"/>
</dbReference>
<dbReference type="PROSITE" id="PS00125">
    <property type="entry name" value="SER_THR_PHOSPHATASE"/>
    <property type="match status" value="1"/>
</dbReference>
<feature type="region of interest" description="Disordered" evidence="8">
    <location>
        <begin position="179"/>
        <end position="234"/>
    </location>
</feature>
<dbReference type="Pfam" id="PF16891">
    <property type="entry name" value="STPPase_N"/>
    <property type="match status" value="1"/>
</dbReference>
<sequence>MGNPPSRTDLNNSNQTSSSVTSPASQDDPDPLPIRSVNSDNKHLNIDPLIDSNNNFTTNTIITTDVNPLIINNAKKNNSLHLDNHNHYNPHHHHRQSHSHASSNIQAAQSPRSRYAGIPLDYSVSSSSSSFEDGSFPNSLCGSYLTSPSVSSFSTNLSSSNYQKTTLYPIDETTNSLSTFMASPSSSSPSSPSSTDSQDLPFKLDIDKEASLTSPNSTSTSTSSSSTSTSNTKAGKLSLSVEKLSKLQIGDVKQNNQPNAVSQLTKTLIDTKTNQPTSKRQINLDLDLIIEKLVASGLAKKNPKYFPLSYDEIRFISSKSRRIFMSQPMLLELAAPVKIVGDIHGQFHDLLRIFKLCGFPPNSNYLFMGDYVDRGKQSLETMVLLLCLKIKYPENFFLLRGNHETAEITKMYGFYDECKRRTSAGVKTWKLFVDVFNTLPVAATIADKIFCVHGGLSPDLHDLNQIRNIQRPTDIPDEGLLADLLWSDPQDLNELKPQDPKSSKSSSKLKSKSKHKFQDWKPNDRGVSYCFNSTIVKNFCKKFDFDLVARGHMVVEDGYEFYASRKLVTIFSAPNYCGEFKNWGAVMNVNKKLMCNASGQNFPLPNIIDIQTITSYKISMLQLFATF</sequence>
<dbReference type="PRINTS" id="PR00114">
    <property type="entry name" value="STPHPHTASE"/>
</dbReference>
<dbReference type="GO" id="GO:0007059">
    <property type="term" value="P:chromosome segregation"/>
    <property type="evidence" value="ECO:0007669"/>
    <property type="project" value="TreeGrafter"/>
</dbReference>
<dbReference type="FunFam" id="3.60.21.10:FF:000026">
    <property type="entry name" value="Serine/threonine-protein phosphatase"/>
    <property type="match status" value="1"/>
</dbReference>
<dbReference type="InterPro" id="IPR006186">
    <property type="entry name" value="Ser/Thr-sp_prot-phosphatase"/>
</dbReference>
<evidence type="ECO:0000256" key="3">
    <source>
        <dbReference type="ARBA" id="ARBA00022912"/>
    </source>
</evidence>
<evidence type="ECO:0000259" key="9">
    <source>
        <dbReference type="PROSITE" id="PS00125"/>
    </source>
</evidence>
<dbReference type="InterPro" id="IPR029052">
    <property type="entry name" value="Metallo-depent_PP-like"/>
</dbReference>
<dbReference type="GO" id="GO:0005737">
    <property type="term" value="C:cytoplasm"/>
    <property type="evidence" value="ECO:0007669"/>
    <property type="project" value="TreeGrafter"/>
</dbReference>
<dbReference type="PANTHER" id="PTHR11668:SF423">
    <property type="entry name" value="SERINE_THREONINE-PROTEIN PHOSPHATASE PPQ"/>
    <property type="match status" value="1"/>
</dbReference>
<comment type="catalytic activity">
    <reaction evidence="6 7">
        <text>O-phospho-L-threonyl-[protein] + H2O = L-threonyl-[protein] + phosphate</text>
        <dbReference type="Rhea" id="RHEA:47004"/>
        <dbReference type="Rhea" id="RHEA-COMP:11060"/>
        <dbReference type="Rhea" id="RHEA-COMP:11605"/>
        <dbReference type="ChEBI" id="CHEBI:15377"/>
        <dbReference type="ChEBI" id="CHEBI:30013"/>
        <dbReference type="ChEBI" id="CHEBI:43474"/>
        <dbReference type="ChEBI" id="CHEBI:61977"/>
        <dbReference type="EC" id="3.1.3.16"/>
    </reaction>
</comment>
<dbReference type="Proteomes" id="UP000189274">
    <property type="component" value="Unassembled WGS sequence"/>
</dbReference>
<dbReference type="Pfam" id="PF00149">
    <property type="entry name" value="Metallophos"/>
    <property type="match status" value="1"/>
</dbReference>
<dbReference type="SMART" id="SM00156">
    <property type="entry name" value="PP2Ac"/>
    <property type="match status" value="1"/>
</dbReference>
<dbReference type="InterPro" id="IPR031675">
    <property type="entry name" value="STPPase_N"/>
</dbReference>
<evidence type="ECO:0000256" key="4">
    <source>
        <dbReference type="ARBA" id="ARBA00023211"/>
    </source>
</evidence>
<evidence type="ECO:0000313" key="10">
    <source>
        <dbReference type="EMBL" id="ONH76886.1"/>
    </source>
</evidence>
<dbReference type="AlphaFoldDB" id="A0A1V2LSI3"/>
<accession>A0A1V2LSI3</accession>
<feature type="compositionally biased region" description="Low complexity" evidence="8">
    <location>
        <begin position="211"/>
        <end position="234"/>
    </location>
</feature>
<dbReference type="SUPFAM" id="SSF56300">
    <property type="entry name" value="Metallo-dependent phosphatases"/>
    <property type="match status" value="1"/>
</dbReference>
<feature type="compositionally biased region" description="Low complexity" evidence="8">
    <location>
        <begin position="11"/>
        <end position="26"/>
    </location>
</feature>
<comment type="caution">
    <text evidence="10">The sequence shown here is derived from an EMBL/GenBank/DDBJ whole genome shotgun (WGS) entry which is preliminary data.</text>
</comment>
<dbReference type="GO" id="GO:0007346">
    <property type="term" value="P:regulation of mitotic cell cycle"/>
    <property type="evidence" value="ECO:0007669"/>
    <property type="project" value="TreeGrafter"/>
</dbReference>
<dbReference type="EMBL" id="MQVM01000003">
    <property type="protein sequence ID" value="ONH76886.1"/>
    <property type="molecule type" value="Genomic_DNA"/>
</dbReference>
<evidence type="ECO:0000256" key="8">
    <source>
        <dbReference type="SAM" id="MobiDB-lite"/>
    </source>
</evidence>
<feature type="region of interest" description="Disordered" evidence="8">
    <location>
        <begin position="1"/>
        <end position="56"/>
    </location>
</feature>
<feature type="region of interest" description="Disordered" evidence="8">
    <location>
        <begin position="494"/>
        <end position="518"/>
    </location>
</feature>
<name>A0A1V2LSI3_PICKU</name>
<dbReference type="EC" id="3.1.3.16" evidence="7"/>
<feature type="region of interest" description="Disordered" evidence="8">
    <location>
        <begin position="80"/>
        <end position="111"/>
    </location>
</feature>